<reference evidence="1" key="2">
    <citation type="submission" date="2023-05" db="EMBL/GenBank/DDBJ databases">
        <authorList>
            <consortium name="Lawrence Berkeley National Laboratory"/>
            <person name="Steindorff A."/>
            <person name="Hensen N."/>
            <person name="Bonometti L."/>
            <person name="Westerberg I."/>
            <person name="Brannstrom I.O."/>
            <person name="Guillou S."/>
            <person name="Cros-Aarteil S."/>
            <person name="Calhoun S."/>
            <person name="Haridas S."/>
            <person name="Kuo A."/>
            <person name="Mondo S."/>
            <person name="Pangilinan J."/>
            <person name="Riley R."/>
            <person name="Labutti K."/>
            <person name="Andreopoulos B."/>
            <person name="Lipzen A."/>
            <person name="Chen C."/>
            <person name="Yanf M."/>
            <person name="Daum C."/>
            <person name="Ng V."/>
            <person name="Clum A."/>
            <person name="Ohm R."/>
            <person name="Martin F."/>
            <person name="Silar P."/>
            <person name="Natvig D."/>
            <person name="Lalanne C."/>
            <person name="Gautier V."/>
            <person name="Ament-Velasquez S.L."/>
            <person name="Kruys A."/>
            <person name="Hutchinson M.I."/>
            <person name="Powell A.J."/>
            <person name="Barry K."/>
            <person name="Miller A.N."/>
            <person name="Grigoriev I.V."/>
            <person name="Debuchy R."/>
            <person name="Gladieux P."/>
            <person name="Thoren M.H."/>
            <person name="Johannesson H."/>
        </authorList>
    </citation>
    <scope>NUCLEOTIDE SEQUENCE</scope>
    <source>
        <strain evidence="1">CBS 731.68</strain>
    </source>
</reference>
<accession>A0AAN6TWE9</accession>
<protein>
    <submittedName>
        <fullName evidence="1">Uncharacterized protein</fullName>
    </submittedName>
</protein>
<dbReference type="GeneID" id="87830113"/>
<proteinExistence type="predicted"/>
<organism evidence="1 2">
    <name type="scientific">Parathielavia appendiculata</name>
    <dbReference type="NCBI Taxonomy" id="2587402"/>
    <lineage>
        <taxon>Eukaryota</taxon>
        <taxon>Fungi</taxon>
        <taxon>Dikarya</taxon>
        <taxon>Ascomycota</taxon>
        <taxon>Pezizomycotina</taxon>
        <taxon>Sordariomycetes</taxon>
        <taxon>Sordariomycetidae</taxon>
        <taxon>Sordariales</taxon>
        <taxon>Chaetomiaceae</taxon>
        <taxon>Parathielavia</taxon>
    </lineage>
</organism>
<dbReference type="EMBL" id="MU853232">
    <property type="protein sequence ID" value="KAK4122055.1"/>
    <property type="molecule type" value="Genomic_DNA"/>
</dbReference>
<name>A0AAN6TWE9_9PEZI</name>
<keyword evidence="2" id="KW-1185">Reference proteome</keyword>
<comment type="caution">
    <text evidence="1">The sequence shown here is derived from an EMBL/GenBank/DDBJ whole genome shotgun (WGS) entry which is preliminary data.</text>
</comment>
<gene>
    <name evidence="1" type="ORF">N657DRAFT_647579</name>
</gene>
<sequence length="149" mass="16889">MRLSNLSSQANGCLEPHVTTLLNLCYCTVMTCSHGDGSATIDAGAASFNAPTWRLLVLWRKTARVSLLRRVLSTRSPRFLPSSGLMLYTEYTLRSWSVQREIDRKRACSVTQYRYEIAREGRSLEVYSYLFGTQPVTSVPYTAYTARDM</sequence>
<reference evidence="1" key="1">
    <citation type="journal article" date="2023" name="Mol. Phylogenet. Evol.">
        <title>Genome-scale phylogeny and comparative genomics of the fungal order Sordariales.</title>
        <authorList>
            <person name="Hensen N."/>
            <person name="Bonometti L."/>
            <person name="Westerberg I."/>
            <person name="Brannstrom I.O."/>
            <person name="Guillou S."/>
            <person name="Cros-Aarteil S."/>
            <person name="Calhoun S."/>
            <person name="Haridas S."/>
            <person name="Kuo A."/>
            <person name="Mondo S."/>
            <person name="Pangilinan J."/>
            <person name="Riley R."/>
            <person name="LaButti K."/>
            <person name="Andreopoulos B."/>
            <person name="Lipzen A."/>
            <person name="Chen C."/>
            <person name="Yan M."/>
            <person name="Daum C."/>
            <person name="Ng V."/>
            <person name="Clum A."/>
            <person name="Steindorff A."/>
            <person name="Ohm R.A."/>
            <person name="Martin F."/>
            <person name="Silar P."/>
            <person name="Natvig D.O."/>
            <person name="Lalanne C."/>
            <person name="Gautier V."/>
            <person name="Ament-Velasquez S.L."/>
            <person name="Kruys A."/>
            <person name="Hutchinson M.I."/>
            <person name="Powell A.J."/>
            <person name="Barry K."/>
            <person name="Miller A.N."/>
            <person name="Grigoriev I.V."/>
            <person name="Debuchy R."/>
            <person name="Gladieux P."/>
            <person name="Hiltunen Thoren M."/>
            <person name="Johannesson H."/>
        </authorList>
    </citation>
    <scope>NUCLEOTIDE SEQUENCE</scope>
    <source>
        <strain evidence="1">CBS 731.68</strain>
    </source>
</reference>
<dbReference type="RefSeq" id="XP_062645826.1">
    <property type="nucleotide sequence ID" value="XM_062793344.1"/>
</dbReference>
<dbReference type="Proteomes" id="UP001302602">
    <property type="component" value="Unassembled WGS sequence"/>
</dbReference>
<dbReference type="AlphaFoldDB" id="A0AAN6TWE9"/>
<evidence type="ECO:0000313" key="2">
    <source>
        <dbReference type="Proteomes" id="UP001302602"/>
    </source>
</evidence>
<evidence type="ECO:0000313" key="1">
    <source>
        <dbReference type="EMBL" id="KAK4122055.1"/>
    </source>
</evidence>